<sequence>MRILVLTLLIALVWPLSGPRQSAAQDVFTAAAVVNDEVISRLDFEGRIRVALLASGLPENEETLNQIAGPVLRQLIDEQLQRQEAERLSISVSEEEVDQALEQMAQRNEMTPEQFVNMLEGNGAPLQSIHDQLRASVAWNKILSAQVVPDVQVTEEEIDQAVDRMSGQDAEVQARFAEIFIPFQGTAEENEARQLSERLIDQLAQGASFQQLAAQFSQAPTAAAGGDRGFVSQSRLAPDIASVIADMQPGDLAGPIPSVNGYYILVLIDRRQGSMGGSGGGEGRVRLTQIAWEAEPGQEDAVMRQAEEATVSIDSCAAAEDLAAEIGGAGSGDMGFINTQDMSDELRSLALNLPQGVPSPPIFTGESVMVLFVCDREIEGGNFDRDAVAESLRRERLDMLSARYMRDLRRAANIDVRL</sequence>
<evidence type="ECO:0000256" key="10">
    <source>
        <dbReference type="SAM" id="SignalP"/>
    </source>
</evidence>
<dbReference type="Gene3D" id="3.10.50.40">
    <property type="match status" value="2"/>
</dbReference>
<keyword evidence="3" id="KW-0574">Periplasm</keyword>
<dbReference type="EMBL" id="JARHUD010000005">
    <property type="protein sequence ID" value="MDF2096201.1"/>
    <property type="molecule type" value="Genomic_DNA"/>
</dbReference>
<organism evidence="12 13">
    <name type="scientific">Aquibaculum arenosum</name>
    <dbReference type="NCBI Taxonomy" id="3032591"/>
    <lineage>
        <taxon>Bacteria</taxon>
        <taxon>Pseudomonadati</taxon>
        <taxon>Pseudomonadota</taxon>
        <taxon>Alphaproteobacteria</taxon>
        <taxon>Rhodospirillales</taxon>
        <taxon>Rhodovibrionaceae</taxon>
        <taxon>Aquibaculum</taxon>
    </lineage>
</organism>
<evidence type="ECO:0000313" key="12">
    <source>
        <dbReference type="EMBL" id="MDF2096201.1"/>
    </source>
</evidence>
<comment type="caution">
    <text evidence="12">The sequence shown here is derived from an EMBL/GenBank/DDBJ whole genome shotgun (WGS) entry which is preliminary data.</text>
</comment>
<feature type="signal peptide" evidence="10">
    <location>
        <begin position="1"/>
        <end position="24"/>
    </location>
</feature>
<keyword evidence="13" id="KW-1185">Reference proteome</keyword>
<dbReference type="Gene3D" id="1.10.4030.10">
    <property type="entry name" value="Porin chaperone SurA, peptide-binding domain"/>
    <property type="match status" value="1"/>
</dbReference>
<name>A0ABT5YMM2_9PROT</name>
<protein>
    <recommendedName>
        <fullName evidence="1">Parvulin-like PPIase</fullName>
    </recommendedName>
    <alternativeName>
        <fullName evidence="7">Peptidyl-prolyl cis-trans isomerase plp</fullName>
    </alternativeName>
    <alternativeName>
        <fullName evidence="8">Rotamase plp</fullName>
    </alternativeName>
</protein>
<evidence type="ECO:0000256" key="1">
    <source>
        <dbReference type="ARBA" id="ARBA00018370"/>
    </source>
</evidence>
<keyword evidence="5" id="KW-0143">Chaperone</keyword>
<evidence type="ECO:0000256" key="9">
    <source>
        <dbReference type="PROSITE-ProRule" id="PRU00278"/>
    </source>
</evidence>
<feature type="chain" id="PRO_5046782999" description="Parvulin-like PPIase" evidence="10">
    <location>
        <begin position="25"/>
        <end position="418"/>
    </location>
</feature>
<dbReference type="SUPFAM" id="SSF54534">
    <property type="entry name" value="FKBP-like"/>
    <property type="match status" value="2"/>
</dbReference>
<dbReference type="InterPro" id="IPR000297">
    <property type="entry name" value="PPIase_PpiC"/>
</dbReference>
<feature type="domain" description="PpiC" evidence="11">
    <location>
        <begin position="282"/>
        <end position="375"/>
    </location>
</feature>
<dbReference type="PANTHER" id="PTHR47637:SF1">
    <property type="entry name" value="CHAPERONE SURA"/>
    <property type="match status" value="1"/>
</dbReference>
<dbReference type="PANTHER" id="PTHR47637">
    <property type="entry name" value="CHAPERONE SURA"/>
    <property type="match status" value="1"/>
</dbReference>
<dbReference type="Proteomes" id="UP001215503">
    <property type="component" value="Unassembled WGS sequence"/>
</dbReference>
<dbReference type="RefSeq" id="WP_275822390.1">
    <property type="nucleotide sequence ID" value="NZ_JARHUD010000005.1"/>
</dbReference>
<evidence type="ECO:0000256" key="2">
    <source>
        <dbReference type="ARBA" id="ARBA00022729"/>
    </source>
</evidence>
<dbReference type="InterPro" id="IPR015391">
    <property type="entry name" value="SurA_N"/>
</dbReference>
<dbReference type="InterPro" id="IPR027304">
    <property type="entry name" value="Trigger_fact/SurA_dom_sf"/>
</dbReference>
<feature type="domain" description="PpiC" evidence="11">
    <location>
        <begin position="171"/>
        <end position="269"/>
    </location>
</feature>
<proteinExistence type="predicted"/>
<evidence type="ECO:0000256" key="8">
    <source>
        <dbReference type="ARBA" id="ARBA00031484"/>
    </source>
</evidence>
<dbReference type="Pfam" id="PF00639">
    <property type="entry name" value="Rotamase"/>
    <property type="match status" value="1"/>
</dbReference>
<accession>A0ABT5YMM2</accession>
<dbReference type="InterPro" id="IPR050280">
    <property type="entry name" value="OMP_Chaperone_SurA"/>
</dbReference>
<dbReference type="GO" id="GO:0003755">
    <property type="term" value="F:peptidyl-prolyl cis-trans isomerase activity"/>
    <property type="evidence" value="ECO:0007669"/>
    <property type="project" value="UniProtKB-EC"/>
</dbReference>
<evidence type="ECO:0000259" key="11">
    <source>
        <dbReference type="PROSITE" id="PS50198"/>
    </source>
</evidence>
<keyword evidence="6 9" id="KW-0413">Isomerase</keyword>
<gene>
    <name evidence="12" type="ORF">P2G67_09460</name>
</gene>
<evidence type="ECO:0000256" key="7">
    <source>
        <dbReference type="ARBA" id="ARBA00030642"/>
    </source>
</evidence>
<evidence type="ECO:0000256" key="3">
    <source>
        <dbReference type="ARBA" id="ARBA00022764"/>
    </source>
</evidence>
<keyword evidence="4 9" id="KW-0697">Rotamase</keyword>
<evidence type="ECO:0000256" key="4">
    <source>
        <dbReference type="ARBA" id="ARBA00023110"/>
    </source>
</evidence>
<dbReference type="SUPFAM" id="SSF109998">
    <property type="entry name" value="Triger factor/SurA peptide-binding domain-like"/>
    <property type="match status" value="1"/>
</dbReference>
<keyword evidence="2 10" id="KW-0732">Signal</keyword>
<evidence type="ECO:0000256" key="5">
    <source>
        <dbReference type="ARBA" id="ARBA00023186"/>
    </source>
</evidence>
<dbReference type="InterPro" id="IPR046357">
    <property type="entry name" value="PPIase_dom_sf"/>
</dbReference>
<dbReference type="PROSITE" id="PS50198">
    <property type="entry name" value="PPIC_PPIASE_2"/>
    <property type="match status" value="2"/>
</dbReference>
<evidence type="ECO:0000313" key="13">
    <source>
        <dbReference type="Proteomes" id="UP001215503"/>
    </source>
</evidence>
<reference evidence="12 13" key="1">
    <citation type="submission" date="2023-03" db="EMBL/GenBank/DDBJ databases">
        <title>Fodinicurvata sp. CAU 1616 isolated from sea sendiment.</title>
        <authorList>
            <person name="Kim W."/>
        </authorList>
    </citation>
    <scope>NUCLEOTIDE SEQUENCE [LARGE SCALE GENOMIC DNA]</scope>
    <source>
        <strain evidence="12 13">CAU 1616</strain>
    </source>
</reference>
<evidence type="ECO:0000256" key="6">
    <source>
        <dbReference type="ARBA" id="ARBA00023235"/>
    </source>
</evidence>
<dbReference type="Pfam" id="PF09312">
    <property type="entry name" value="SurA_N"/>
    <property type="match status" value="1"/>
</dbReference>